<evidence type="ECO:0000256" key="5">
    <source>
        <dbReference type="ARBA" id="ARBA00023163"/>
    </source>
</evidence>
<dbReference type="SMART" id="SM00448">
    <property type="entry name" value="REC"/>
    <property type="match status" value="1"/>
</dbReference>
<dbReference type="PANTHER" id="PTHR44688">
    <property type="entry name" value="DNA-BINDING TRANSCRIPTIONAL ACTIVATOR DEVR_DOSR"/>
    <property type="match status" value="1"/>
</dbReference>
<dbReference type="SUPFAM" id="SSF46894">
    <property type="entry name" value="C-terminal effector domain of the bipartite response regulators"/>
    <property type="match status" value="1"/>
</dbReference>
<gene>
    <name evidence="10" type="ORF">K788_0000623</name>
</gene>
<dbReference type="AlphaFoldDB" id="A0A0P0RI23"/>
<name>A0A0P0RI23_9BURK</name>
<dbReference type="GO" id="GO:0000160">
    <property type="term" value="P:phosphorelay signal transduction system"/>
    <property type="evidence" value="ECO:0007669"/>
    <property type="project" value="UniProtKB-KW"/>
</dbReference>
<evidence type="ECO:0000256" key="7">
    <source>
        <dbReference type="SAM" id="Coils"/>
    </source>
</evidence>
<dbReference type="Proteomes" id="UP000019146">
    <property type="component" value="Chromosome 2"/>
</dbReference>
<feature type="domain" description="Response regulatory" evidence="9">
    <location>
        <begin position="6"/>
        <end position="126"/>
    </location>
</feature>
<dbReference type="Pfam" id="PF00196">
    <property type="entry name" value="GerE"/>
    <property type="match status" value="1"/>
</dbReference>
<dbReference type="PRINTS" id="PR00038">
    <property type="entry name" value="HTHLUXR"/>
</dbReference>
<proteinExistence type="predicted"/>
<feature type="coiled-coil region" evidence="7">
    <location>
        <begin position="132"/>
        <end position="159"/>
    </location>
</feature>
<keyword evidence="3" id="KW-0805">Transcription regulation</keyword>
<evidence type="ECO:0000313" key="11">
    <source>
        <dbReference type="Proteomes" id="UP000019146"/>
    </source>
</evidence>
<dbReference type="CDD" id="cd17537">
    <property type="entry name" value="REC_FixJ"/>
    <property type="match status" value="1"/>
</dbReference>
<feature type="modified residue" description="4-aspartylphosphate" evidence="6">
    <location>
        <position position="61"/>
    </location>
</feature>
<dbReference type="FunFam" id="3.40.50.2300:FF:000018">
    <property type="entry name" value="DNA-binding transcriptional regulator NtrC"/>
    <property type="match status" value="1"/>
</dbReference>
<dbReference type="Gene3D" id="1.10.10.10">
    <property type="entry name" value="Winged helix-like DNA-binding domain superfamily/Winged helix DNA-binding domain"/>
    <property type="match status" value="1"/>
</dbReference>
<dbReference type="PROSITE" id="PS50110">
    <property type="entry name" value="RESPONSE_REGULATORY"/>
    <property type="match status" value="1"/>
</dbReference>
<protein>
    <submittedName>
        <fullName evidence="10">Nitrogen regulation protein NR(I)</fullName>
    </submittedName>
</protein>
<keyword evidence="2" id="KW-0902">Two-component regulatory system</keyword>
<evidence type="ECO:0000256" key="4">
    <source>
        <dbReference type="ARBA" id="ARBA00023125"/>
    </source>
</evidence>
<evidence type="ECO:0000256" key="3">
    <source>
        <dbReference type="ARBA" id="ARBA00023015"/>
    </source>
</evidence>
<sequence>MEKRPLIYIIDDDLSVRDALADLMASVNYDVCSCASASEFLALIKEASGEATGHPSCVILDVRMPGIDGLELQERLIELNVPVSIVFMTGHGDIPMTVKAMRAGATDFLEKPFRDYEMLRAVNNALEQSHAIIEKELLCKELRKRYEALTTRERNLLDMVVDGQMNKQIASDLHVSEISVKVYRREMMRKMGAESLVDLVKIEARLRKCKC</sequence>
<evidence type="ECO:0000313" key="10">
    <source>
        <dbReference type="EMBL" id="ALL68291.1"/>
    </source>
</evidence>
<dbReference type="InterPro" id="IPR001789">
    <property type="entry name" value="Sig_transdc_resp-reg_receiver"/>
</dbReference>
<dbReference type="PROSITE" id="PS50043">
    <property type="entry name" value="HTH_LUXR_2"/>
    <property type="match status" value="1"/>
</dbReference>
<dbReference type="Gene3D" id="3.40.50.2300">
    <property type="match status" value="1"/>
</dbReference>
<dbReference type="PANTHER" id="PTHR44688:SF16">
    <property type="entry name" value="DNA-BINDING TRANSCRIPTIONAL ACTIVATOR DEVR_DOSR"/>
    <property type="match status" value="1"/>
</dbReference>
<dbReference type="InterPro" id="IPR036388">
    <property type="entry name" value="WH-like_DNA-bd_sf"/>
</dbReference>
<keyword evidence="5" id="KW-0804">Transcription</keyword>
<dbReference type="SMART" id="SM00421">
    <property type="entry name" value="HTH_LUXR"/>
    <property type="match status" value="1"/>
</dbReference>
<keyword evidence="7" id="KW-0175">Coiled coil</keyword>
<keyword evidence="4" id="KW-0238">DNA-binding</keyword>
<dbReference type="CDD" id="cd06170">
    <property type="entry name" value="LuxR_C_like"/>
    <property type="match status" value="1"/>
</dbReference>
<dbReference type="InterPro" id="IPR011006">
    <property type="entry name" value="CheY-like_superfamily"/>
</dbReference>
<evidence type="ECO:0000256" key="1">
    <source>
        <dbReference type="ARBA" id="ARBA00022553"/>
    </source>
</evidence>
<evidence type="ECO:0000259" key="9">
    <source>
        <dbReference type="PROSITE" id="PS50110"/>
    </source>
</evidence>
<feature type="domain" description="HTH luxR-type" evidence="8">
    <location>
        <begin position="142"/>
        <end position="207"/>
    </location>
</feature>
<keyword evidence="1 6" id="KW-0597">Phosphoprotein</keyword>
<evidence type="ECO:0000259" key="8">
    <source>
        <dbReference type="PROSITE" id="PS50043"/>
    </source>
</evidence>
<dbReference type="GO" id="GO:0006355">
    <property type="term" value="P:regulation of DNA-templated transcription"/>
    <property type="evidence" value="ECO:0007669"/>
    <property type="project" value="InterPro"/>
</dbReference>
<reference evidence="10 11" key="1">
    <citation type="journal article" date="2014" name="Genome Announc.">
        <title>Draft Genome Sequence of the Haloacid-Degrading Burkholderia caribensis Strain MBA4.</title>
        <authorList>
            <person name="Pan Y."/>
            <person name="Kong K.F."/>
            <person name="Tsang J.S."/>
        </authorList>
    </citation>
    <scope>NUCLEOTIDE SEQUENCE [LARGE SCALE GENOMIC DNA]</scope>
    <source>
        <strain evidence="10 11">MBA4</strain>
    </source>
</reference>
<organism evidence="10 11">
    <name type="scientific">Paraburkholderia caribensis MBA4</name>
    <dbReference type="NCBI Taxonomy" id="1323664"/>
    <lineage>
        <taxon>Bacteria</taxon>
        <taxon>Pseudomonadati</taxon>
        <taxon>Pseudomonadota</taxon>
        <taxon>Betaproteobacteria</taxon>
        <taxon>Burkholderiales</taxon>
        <taxon>Burkholderiaceae</taxon>
        <taxon>Paraburkholderia</taxon>
    </lineage>
</organism>
<evidence type="ECO:0000256" key="2">
    <source>
        <dbReference type="ARBA" id="ARBA00023012"/>
    </source>
</evidence>
<dbReference type="SUPFAM" id="SSF52172">
    <property type="entry name" value="CheY-like"/>
    <property type="match status" value="1"/>
</dbReference>
<dbReference type="EMBL" id="CP012747">
    <property type="protein sequence ID" value="ALL68291.1"/>
    <property type="molecule type" value="Genomic_DNA"/>
</dbReference>
<dbReference type="Pfam" id="PF00072">
    <property type="entry name" value="Response_reg"/>
    <property type="match status" value="1"/>
</dbReference>
<accession>A0A0P0RI23</accession>
<dbReference type="KEGG" id="bcai:K788_0000623"/>
<dbReference type="RefSeq" id="WP_035998481.1">
    <property type="nucleotide sequence ID" value="NZ_CP012747.1"/>
</dbReference>
<dbReference type="InterPro" id="IPR000792">
    <property type="entry name" value="Tscrpt_reg_LuxR_C"/>
</dbReference>
<dbReference type="GO" id="GO:0003677">
    <property type="term" value="F:DNA binding"/>
    <property type="evidence" value="ECO:0007669"/>
    <property type="project" value="UniProtKB-KW"/>
</dbReference>
<evidence type="ECO:0000256" key="6">
    <source>
        <dbReference type="PROSITE-ProRule" id="PRU00169"/>
    </source>
</evidence>
<dbReference type="InterPro" id="IPR016032">
    <property type="entry name" value="Sig_transdc_resp-reg_C-effctor"/>
</dbReference>
<dbReference type="GeneID" id="69972017"/>